<gene>
    <name evidence="2" type="ORF">DCO16_03835</name>
</gene>
<evidence type="ECO:0000313" key="2">
    <source>
        <dbReference type="EMBL" id="QKM62277.1"/>
    </source>
</evidence>
<dbReference type="CDD" id="cd00093">
    <property type="entry name" value="HTH_XRE"/>
    <property type="match status" value="1"/>
</dbReference>
<accession>A0A6M9PTR6</accession>
<organism evidence="2 3">
    <name type="scientific">Polynucleobacter antarcticus</name>
    <dbReference type="NCBI Taxonomy" id="1743162"/>
    <lineage>
        <taxon>Bacteria</taxon>
        <taxon>Pseudomonadati</taxon>
        <taxon>Pseudomonadota</taxon>
        <taxon>Betaproteobacteria</taxon>
        <taxon>Burkholderiales</taxon>
        <taxon>Burkholderiaceae</taxon>
        <taxon>Polynucleobacter</taxon>
    </lineage>
</organism>
<dbReference type="SUPFAM" id="SSF47413">
    <property type="entry name" value="lambda repressor-like DNA-binding domains"/>
    <property type="match status" value="1"/>
</dbReference>
<evidence type="ECO:0000313" key="3">
    <source>
        <dbReference type="Proteomes" id="UP000500806"/>
    </source>
</evidence>
<dbReference type="KEGG" id="pani:DCO16_03835"/>
<dbReference type="Proteomes" id="UP000500806">
    <property type="component" value="Chromosome"/>
</dbReference>
<dbReference type="AlphaFoldDB" id="A0A6M9PTR6"/>
<sequence length="105" mass="11452">MTIKINKSSKTLTHKQMVGKMLKNSAVKAEVDKLNREEFAILDEILTARKEAGLSQAQIAKRMGTQAPAIARLESALATGKHSPSLSTLRKYAAALGKRVELHLV</sequence>
<feature type="domain" description="HTH cro/C1-type" evidence="1">
    <location>
        <begin position="45"/>
        <end position="103"/>
    </location>
</feature>
<dbReference type="SMART" id="SM00530">
    <property type="entry name" value="HTH_XRE"/>
    <property type="match status" value="1"/>
</dbReference>
<dbReference type="Pfam" id="PF01381">
    <property type="entry name" value="HTH_3"/>
    <property type="match status" value="1"/>
</dbReference>
<dbReference type="GO" id="GO:0003677">
    <property type="term" value="F:DNA binding"/>
    <property type="evidence" value="ECO:0007669"/>
    <property type="project" value="InterPro"/>
</dbReference>
<dbReference type="EMBL" id="CP028941">
    <property type="protein sequence ID" value="QKM62277.1"/>
    <property type="molecule type" value="Genomic_DNA"/>
</dbReference>
<name>A0A6M9PTR6_9BURK</name>
<dbReference type="Gene3D" id="1.10.260.40">
    <property type="entry name" value="lambda repressor-like DNA-binding domains"/>
    <property type="match status" value="1"/>
</dbReference>
<dbReference type="InterPro" id="IPR010982">
    <property type="entry name" value="Lambda_DNA-bd_dom_sf"/>
</dbReference>
<protein>
    <submittedName>
        <fullName evidence="2">Transcriptional regulator</fullName>
    </submittedName>
</protein>
<evidence type="ECO:0000259" key="1">
    <source>
        <dbReference type="PROSITE" id="PS50943"/>
    </source>
</evidence>
<dbReference type="PROSITE" id="PS50943">
    <property type="entry name" value="HTH_CROC1"/>
    <property type="match status" value="1"/>
</dbReference>
<dbReference type="InterPro" id="IPR001387">
    <property type="entry name" value="Cro/C1-type_HTH"/>
</dbReference>
<keyword evidence="3" id="KW-1185">Reference proteome</keyword>
<reference evidence="2 3" key="1">
    <citation type="submission" date="2018-04" db="EMBL/GenBank/DDBJ databases">
        <title>Polynucleobacter sp. LimPoW16 genome.</title>
        <authorList>
            <person name="Hahn M.W."/>
        </authorList>
    </citation>
    <scope>NUCLEOTIDE SEQUENCE [LARGE SCALE GENOMIC DNA]</scope>
    <source>
        <strain evidence="2 3">LimPoW16</strain>
    </source>
</reference>
<proteinExistence type="predicted"/>